<dbReference type="InterPro" id="IPR011335">
    <property type="entry name" value="Restrct_endonuc-II-like"/>
</dbReference>
<dbReference type="GO" id="GO:0006281">
    <property type="term" value="P:DNA repair"/>
    <property type="evidence" value="ECO:0007669"/>
    <property type="project" value="UniProtKB-ARBA"/>
</dbReference>
<gene>
    <name evidence="3" type="ORF">ACJMK2_038233</name>
</gene>
<dbReference type="Proteomes" id="UP001634394">
    <property type="component" value="Unassembled WGS sequence"/>
</dbReference>
<dbReference type="PANTHER" id="PTHR47526:SF3">
    <property type="entry name" value="PHD-TYPE DOMAIN-CONTAINING PROTEIN"/>
    <property type="match status" value="1"/>
</dbReference>
<dbReference type="PROSITE" id="PS50966">
    <property type="entry name" value="ZF_SWIM"/>
    <property type="match status" value="1"/>
</dbReference>
<organism evidence="3 4">
    <name type="scientific">Sinanodonta woodiana</name>
    <name type="common">Chinese pond mussel</name>
    <name type="synonym">Anodonta woodiana</name>
    <dbReference type="NCBI Taxonomy" id="1069815"/>
    <lineage>
        <taxon>Eukaryota</taxon>
        <taxon>Metazoa</taxon>
        <taxon>Spiralia</taxon>
        <taxon>Lophotrochozoa</taxon>
        <taxon>Mollusca</taxon>
        <taxon>Bivalvia</taxon>
        <taxon>Autobranchia</taxon>
        <taxon>Heteroconchia</taxon>
        <taxon>Palaeoheterodonta</taxon>
        <taxon>Unionida</taxon>
        <taxon>Unionoidea</taxon>
        <taxon>Unionidae</taxon>
        <taxon>Unioninae</taxon>
        <taxon>Sinanodonta</taxon>
    </lineage>
</organism>
<dbReference type="Pfam" id="PF09588">
    <property type="entry name" value="YqaJ"/>
    <property type="match status" value="1"/>
</dbReference>
<dbReference type="AlphaFoldDB" id="A0ABD3W8E8"/>
<dbReference type="SUPFAM" id="SSF52980">
    <property type="entry name" value="Restriction endonuclease-like"/>
    <property type="match status" value="1"/>
</dbReference>
<keyword evidence="1" id="KW-0479">Metal-binding</keyword>
<dbReference type="CDD" id="cd22343">
    <property type="entry name" value="PDDEXK_lambda_exonuclease-like"/>
    <property type="match status" value="1"/>
</dbReference>
<evidence type="ECO:0000256" key="1">
    <source>
        <dbReference type="PROSITE-ProRule" id="PRU00325"/>
    </source>
</evidence>
<feature type="domain" description="SWIM-type" evidence="2">
    <location>
        <begin position="80"/>
        <end position="117"/>
    </location>
</feature>
<keyword evidence="1" id="KW-0863">Zinc-finger</keyword>
<sequence length="488" mass="55286">TSDKLSVIMAAVATLRDIPDDIGEQYLPYETTLRQRQKARAFSKGSYVDAVKLFRIGNEEIQIKSRIFRSQRKSEEPHKIALAIDTKKKLVTEAVCSCKSGISGQCAHVLALLMTIKDWILEGFKDIPAQPSCTSLPQQWDKPRGAKIKAEPVSTMVIAKPGNINRKRKPITALFEDNRKIQLKETDISFLQGLKGCPLSYLVTPPEHTTQTEQGPQNIGSPLGYHIPLIKAVEIPGQQHTDCGDLDFPQKTNIKIPSSVLENTDRWSNVALSEEDAIALERNTRDQNICDRWYKERESRITASNFGRFMLRKACLTDKFLKSIFKPKPFKSAATSYGLSSEKVAKTMYMKKTNNHVHDCGFIVNPLFPFLGASPDGKICEGGQSGLLEVKCPFSLRNWTIANALESYEKKDTFFLENNGHEFVLKRNHNHWFQVQGQLLVSGANFCDFVTYTRHDLHILRILPDKKVMEDILEKLCFAFTFQEIKQT</sequence>
<keyword evidence="1" id="KW-0862">Zinc</keyword>
<dbReference type="PANTHER" id="PTHR47526">
    <property type="entry name" value="ATP-DEPENDENT DNA HELICASE"/>
    <property type="match status" value="1"/>
</dbReference>
<dbReference type="EMBL" id="JBJQND010000007">
    <property type="protein sequence ID" value="KAL3870149.1"/>
    <property type="molecule type" value="Genomic_DNA"/>
</dbReference>
<proteinExistence type="predicted"/>
<feature type="non-terminal residue" evidence="3">
    <location>
        <position position="1"/>
    </location>
</feature>
<dbReference type="Gene3D" id="3.90.320.10">
    <property type="match status" value="1"/>
</dbReference>
<dbReference type="GO" id="GO:0008270">
    <property type="term" value="F:zinc ion binding"/>
    <property type="evidence" value="ECO:0007669"/>
    <property type="project" value="UniProtKB-KW"/>
</dbReference>
<dbReference type="InterPro" id="IPR019080">
    <property type="entry name" value="YqaJ_viral_recombinase"/>
</dbReference>
<accession>A0ABD3W8E8</accession>
<dbReference type="InterPro" id="IPR007527">
    <property type="entry name" value="Znf_SWIM"/>
</dbReference>
<protein>
    <recommendedName>
        <fullName evidence="2">SWIM-type domain-containing protein</fullName>
    </recommendedName>
</protein>
<evidence type="ECO:0000259" key="2">
    <source>
        <dbReference type="PROSITE" id="PS50966"/>
    </source>
</evidence>
<name>A0ABD3W8E8_SINWO</name>
<dbReference type="InterPro" id="IPR011604">
    <property type="entry name" value="PDDEXK-like_dom_sf"/>
</dbReference>
<keyword evidence="4" id="KW-1185">Reference proteome</keyword>
<reference evidence="3 4" key="1">
    <citation type="submission" date="2024-11" db="EMBL/GenBank/DDBJ databases">
        <title>Chromosome-level genome assembly of the freshwater bivalve Anodonta woodiana.</title>
        <authorList>
            <person name="Chen X."/>
        </authorList>
    </citation>
    <scope>NUCLEOTIDE SEQUENCE [LARGE SCALE GENOMIC DNA]</scope>
    <source>
        <strain evidence="3">MN2024</strain>
        <tissue evidence="3">Gills</tissue>
    </source>
</reference>
<evidence type="ECO:0000313" key="4">
    <source>
        <dbReference type="Proteomes" id="UP001634394"/>
    </source>
</evidence>
<evidence type="ECO:0000313" key="3">
    <source>
        <dbReference type="EMBL" id="KAL3870149.1"/>
    </source>
</evidence>
<comment type="caution">
    <text evidence="3">The sequence shown here is derived from an EMBL/GenBank/DDBJ whole genome shotgun (WGS) entry which is preliminary data.</text>
</comment>